<dbReference type="Proteomes" id="UP000193487">
    <property type="component" value="Unassembled WGS sequence"/>
</dbReference>
<reference evidence="1 2" key="1">
    <citation type="submission" date="2016-01" db="EMBL/GenBank/DDBJ databases">
        <title>The new phylogeny of the genus Mycobacterium.</title>
        <authorList>
            <person name="Tarcisio F."/>
            <person name="Conor M."/>
            <person name="Antonella G."/>
            <person name="Elisabetta G."/>
            <person name="Giulia F.S."/>
            <person name="Sara T."/>
            <person name="Anna F."/>
            <person name="Clotilde B."/>
            <person name="Roberto B."/>
            <person name="Veronica D.S."/>
            <person name="Fabio R."/>
            <person name="Monica P."/>
            <person name="Olivier J."/>
            <person name="Enrico T."/>
            <person name="Nicola S."/>
        </authorList>
    </citation>
    <scope>NUCLEOTIDE SEQUENCE [LARGE SCALE GENOMIC DNA]</scope>
    <source>
        <strain evidence="1 2">DSM 45166</strain>
    </source>
</reference>
<protein>
    <submittedName>
        <fullName evidence="1">Uncharacterized protein</fullName>
    </submittedName>
</protein>
<organism evidence="1 2">
    <name type="scientific">Mycobacterium kyorinense</name>
    <dbReference type="NCBI Taxonomy" id="487514"/>
    <lineage>
        <taxon>Bacteria</taxon>
        <taxon>Bacillati</taxon>
        <taxon>Actinomycetota</taxon>
        <taxon>Actinomycetes</taxon>
        <taxon>Mycobacteriales</taxon>
        <taxon>Mycobacteriaceae</taxon>
        <taxon>Mycobacterium</taxon>
    </lineage>
</organism>
<sequence>MARRGIREPVYCWLPLHVTVCHHHQRWIGPPARTLDDQEDLHDHPQVLDAARNHGALMRRYGTQRSLRALRDARHILIYWANAEKRATTPILASTLASCIAAYPDLIGVALLLAAHRDDVQQRVIREGIDWATYPGFFAECRLLRCVDKRKCLSCKG</sequence>
<evidence type="ECO:0000313" key="2">
    <source>
        <dbReference type="Proteomes" id="UP000193487"/>
    </source>
</evidence>
<evidence type="ECO:0000313" key="1">
    <source>
        <dbReference type="EMBL" id="ORW05882.1"/>
    </source>
</evidence>
<keyword evidence="2" id="KW-1185">Reference proteome</keyword>
<comment type="caution">
    <text evidence="1">The sequence shown here is derived from an EMBL/GenBank/DDBJ whole genome shotgun (WGS) entry which is preliminary data.</text>
</comment>
<proteinExistence type="predicted"/>
<gene>
    <name evidence="1" type="ORF">AWC14_26090</name>
</gene>
<accession>A0A1X1Y434</accession>
<name>A0A1X1Y434_9MYCO</name>
<dbReference type="AlphaFoldDB" id="A0A1X1Y434"/>
<dbReference type="EMBL" id="LQPE01000076">
    <property type="protein sequence ID" value="ORW05882.1"/>
    <property type="molecule type" value="Genomic_DNA"/>
</dbReference>